<dbReference type="GeneID" id="41970355"/>
<keyword evidence="3" id="KW-1185">Reference proteome</keyword>
<dbReference type="AlphaFoldDB" id="A0A507BD19"/>
<name>A0A507BD19_9PEZI</name>
<dbReference type="EMBL" id="SKBQ01000012">
    <property type="protein sequence ID" value="TPX17807.1"/>
    <property type="molecule type" value="Genomic_DNA"/>
</dbReference>
<feature type="signal peptide" evidence="1">
    <location>
        <begin position="1"/>
        <end position="18"/>
    </location>
</feature>
<keyword evidence="1" id="KW-0732">Signal</keyword>
<evidence type="ECO:0000313" key="2">
    <source>
        <dbReference type="EMBL" id="TPX17807.1"/>
    </source>
</evidence>
<dbReference type="STRING" id="1093900.A0A507BD19"/>
<evidence type="ECO:0000313" key="3">
    <source>
        <dbReference type="Proteomes" id="UP000319257"/>
    </source>
</evidence>
<protein>
    <submittedName>
        <fullName evidence="2">Uncharacterized protein</fullName>
    </submittedName>
</protein>
<accession>A0A507BD19</accession>
<dbReference type="InParanoid" id="A0A507BD19"/>
<dbReference type="OrthoDB" id="3490397at2759"/>
<feature type="chain" id="PRO_5021477964" evidence="1">
    <location>
        <begin position="19"/>
        <end position="154"/>
    </location>
</feature>
<evidence type="ECO:0000256" key="1">
    <source>
        <dbReference type="SAM" id="SignalP"/>
    </source>
</evidence>
<gene>
    <name evidence="2" type="ORF">E0L32_002908</name>
</gene>
<organism evidence="2 3">
    <name type="scientific">Thyridium curvatum</name>
    <dbReference type="NCBI Taxonomy" id="1093900"/>
    <lineage>
        <taxon>Eukaryota</taxon>
        <taxon>Fungi</taxon>
        <taxon>Dikarya</taxon>
        <taxon>Ascomycota</taxon>
        <taxon>Pezizomycotina</taxon>
        <taxon>Sordariomycetes</taxon>
        <taxon>Sordariomycetidae</taxon>
        <taxon>Thyridiales</taxon>
        <taxon>Thyridiaceae</taxon>
        <taxon>Thyridium</taxon>
    </lineage>
</organism>
<proteinExistence type="predicted"/>
<sequence length="154" mass="15962">MHFSAITALTALVASAAAAPSSNDARQAQPIGVNWPVVGFTEGCSPGGCIANYQVSAPAGYLKGAPGFNVTCSPIYIQKGWVDCVPNGDGSASAADGSLVQAVWYGAENRDDILVTVAHIWTQGIQRTNATAWKAIQPPQSDFDVPVMQISAVV</sequence>
<dbReference type="RefSeq" id="XP_030999518.1">
    <property type="nucleotide sequence ID" value="XM_031137149.1"/>
</dbReference>
<reference evidence="2 3" key="1">
    <citation type="submission" date="2019-06" db="EMBL/GenBank/DDBJ databases">
        <title>Draft genome sequence of the filamentous fungus Phialemoniopsis curvata isolated from diesel fuel.</title>
        <authorList>
            <person name="Varaljay V.A."/>
            <person name="Lyon W.J."/>
            <person name="Crouch A.L."/>
            <person name="Drake C.E."/>
            <person name="Hollomon J.M."/>
            <person name="Nadeau L.J."/>
            <person name="Nunn H.S."/>
            <person name="Stevenson B.S."/>
            <person name="Bojanowski C.L."/>
            <person name="Crookes-Goodson W.J."/>
        </authorList>
    </citation>
    <scope>NUCLEOTIDE SEQUENCE [LARGE SCALE GENOMIC DNA]</scope>
    <source>
        <strain evidence="2 3">D216</strain>
    </source>
</reference>
<comment type="caution">
    <text evidence="2">The sequence shown here is derived from an EMBL/GenBank/DDBJ whole genome shotgun (WGS) entry which is preliminary data.</text>
</comment>
<dbReference type="Proteomes" id="UP000319257">
    <property type="component" value="Unassembled WGS sequence"/>
</dbReference>